<proteinExistence type="predicted"/>
<dbReference type="InParanoid" id="A7TBC2"/>
<reference evidence="1 2" key="1">
    <citation type="journal article" date="2007" name="Science">
        <title>Sea anemone genome reveals ancestral eumetazoan gene repertoire and genomic organization.</title>
        <authorList>
            <person name="Putnam N.H."/>
            <person name="Srivastava M."/>
            <person name="Hellsten U."/>
            <person name="Dirks B."/>
            <person name="Chapman J."/>
            <person name="Salamov A."/>
            <person name="Terry A."/>
            <person name="Shapiro H."/>
            <person name="Lindquist E."/>
            <person name="Kapitonov V.V."/>
            <person name="Jurka J."/>
            <person name="Genikhovich G."/>
            <person name="Grigoriev I.V."/>
            <person name="Lucas S.M."/>
            <person name="Steele R.E."/>
            <person name="Finnerty J.R."/>
            <person name="Technau U."/>
            <person name="Martindale M.Q."/>
            <person name="Rokhsar D.S."/>
        </authorList>
    </citation>
    <scope>NUCLEOTIDE SEQUENCE [LARGE SCALE GENOMIC DNA]</scope>
    <source>
        <strain evidence="2">CH2 X CH6</strain>
    </source>
</reference>
<dbReference type="AlphaFoldDB" id="A7TBC2"/>
<sequence>MPRVSLTASNVAAPVVNPNGGALLSGTIVYNTATAGTSPNNVIPGFYFWDGSKWLGVTTQTTASNPDWTISGNTGTTAGTHFIGTTDAVDFVAKTNNTERLRIKSTGNIGVGTTNPLNYLHLNEAGQTTGISTSYVKGQIITATGAGTTGGLAGPGFYLENLTNTAGNKLMKMNYTSNTTNKGILNFQAVSDDASTSVSTVMAITHDGLVGVGTIDPVRKLEINSGALGTPSIRLTQQQADLAATSTSGDGTKSLVVDNNGDVVTKINEKRYFPSNCSCTGAFPYTLPADLTTYEQADGNWSGNGIGNTTLADFILPTPASAIAAGHKYGDIIVITRNSSYNVVMGTTNTNLSSNLLLASGTSVGFVLTNQRWYRIF</sequence>
<evidence type="ECO:0000313" key="1">
    <source>
        <dbReference type="EMBL" id="EDO26684.1"/>
    </source>
</evidence>
<keyword evidence="2" id="KW-1185">Reference proteome</keyword>
<name>A7TBC2_NEMVE</name>
<dbReference type="Proteomes" id="UP000001593">
    <property type="component" value="Unassembled WGS sequence"/>
</dbReference>
<organism evidence="1 2">
    <name type="scientific">Nematostella vectensis</name>
    <name type="common">Starlet sea anemone</name>
    <dbReference type="NCBI Taxonomy" id="45351"/>
    <lineage>
        <taxon>Eukaryota</taxon>
        <taxon>Metazoa</taxon>
        <taxon>Cnidaria</taxon>
        <taxon>Anthozoa</taxon>
        <taxon>Hexacorallia</taxon>
        <taxon>Actiniaria</taxon>
        <taxon>Edwardsiidae</taxon>
        <taxon>Nematostella</taxon>
    </lineage>
</organism>
<gene>
    <name evidence="1" type="ORF">NEMVEDRAFT_v1g224817</name>
</gene>
<dbReference type="HOGENOM" id="CLU_605136_0_0_1"/>
<protein>
    <submittedName>
        <fullName evidence="1">Uncharacterized protein</fullName>
    </submittedName>
</protein>
<dbReference type="EMBL" id="DS475065">
    <property type="protein sequence ID" value="EDO26684.1"/>
    <property type="molecule type" value="Genomic_DNA"/>
</dbReference>
<accession>A7TBC2</accession>
<evidence type="ECO:0000313" key="2">
    <source>
        <dbReference type="Proteomes" id="UP000001593"/>
    </source>
</evidence>